<evidence type="ECO:0000313" key="2">
    <source>
        <dbReference type="Proteomes" id="UP000257144"/>
    </source>
</evidence>
<keyword evidence="2" id="KW-1185">Reference proteome</keyword>
<reference evidence="1 2" key="1">
    <citation type="submission" date="2018-07" db="EMBL/GenBank/DDBJ databases">
        <title>Bacillus sp. YLB-04 draft genome sequence.</title>
        <authorList>
            <person name="Yu L."/>
            <person name="Tang X."/>
        </authorList>
    </citation>
    <scope>NUCLEOTIDE SEQUENCE [LARGE SCALE GENOMIC DNA]</scope>
    <source>
        <strain evidence="1 2">YLB-04</strain>
    </source>
</reference>
<comment type="caution">
    <text evidence="1">The sequence shown here is derived from an EMBL/GenBank/DDBJ whole genome shotgun (WGS) entry which is preliminary data.</text>
</comment>
<dbReference type="EMBL" id="QNQT01000001">
    <property type="protein sequence ID" value="RDU38749.1"/>
    <property type="molecule type" value="Genomic_DNA"/>
</dbReference>
<accession>A0A3D8GX18</accession>
<dbReference type="Pfam" id="PF11731">
    <property type="entry name" value="Cdd1"/>
    <property type="match status" value="1"/>
</dbReference>
<proteinExistence type="predicted"/>
<dbReference type="OrthoDB" id="666031at2"/>
<name>A0A3D8GX18_9BACI</name>
<sequence length="152" mass="17587">MSSNTKLPLTGDEKLKLRRAKIKMSEIHHFEVEKIAHFLNVTVEKARILKGLAEFQSIPSIGFKLAENLVFDLNIFSLSEIKDKNGAELFNQLEKKLGVLTDSCVEDQFRCVVYYANNPKSIKQWFDFTEERKAYREKVGFPKDRPIKAGYE</sequence>
<evidence type="ECO:0000313" key="1">
    <source>
        <dbReference type="EMBL" id="RDU38749.1"/>
    </source>
</evidence>
<dbReference type="InterPro" id="IPR021725">
    <property type="entry name" value="Cdd1"/>
</dbReference>
<dbReference type="Proteomes" id="UP000257144">
    <property type="component" value="Unassembled WGS sequence"/>
</dbReference>
<gene>
    <name evidence="1" type="ORF">DRW41_04095</name>
</gene>
<dbReference type="AlphaFoldDB" id="A0A3D8GX18"/>
<organism evidence="1 2">
    <name type="scientific">Neobacillus piezotolerans</name>
    <dbReference type="NCBI Taxonomy" id="2259171"/>
    <lineage>
        <taxon>Bacteria</taxon>
        <taxon>Bacillati</taxon>
        <taxon>Bacillota</taxon>
        <taxon>Bacilli</taxon>
        <taxon>Bacillales</taxon>
        <taxon>Bacillaceae</taxon>
        <taxon>Neobacillus</taxon>
    </lineage>
</organism>
<dbReference type="RefSeq" id="WP_115450664.1">
    <property type="nucleotide sequence ID" value="NZ_QNQT01000001.1"/>
</dbReference>
<protein>
    <submittedName>
        <fullName evidence="1">Pathogenicity locus</fullName>
    </submittedName>
</protein>